<evidence type="ECO:0000256" key="2">
    <source>
        <dbReference type="ARBA" id="ARBA00023002"/>
    </source>
</evidence>
<dbReference type="Gene3D" id="3.40.50.720">
    <property type="entry name" value="NAD(P)-binding Rossmann-like Domain"/>
    <property type="match status" value="2"/>
</dbReference>
<dbReference type="OrthoDB" id="419598at2759"/>
<keyword evidence="5" id="KW-1185">Reference proteome</keyword>
<dbReference type="Pfam" id="PF05368">
    <property type="entry name" value="NmrA"/>
    <property type="match status" value="1"/>
</dbReference>
<gene>
    <name evidence="4" type="ORF">NW762_011351</name>
</gene>
<sequence length="361" mass="39906">MPTLAIAGGTSPSLGRAIITALLSSPRTTSWEAIILSRNTKLPLWLNAIDEAGARTRVRAVDYLSVESLQDALKDVHTVVSVTSAIDGSQAQIQKNLLHAAVGARCKRFAPSQWAFGRKGEESISSVKWSSEGVWDECLKFKNTIECAKFNQGCFMNYLGLGIFPTPSQNDHKHSLQEFRAGGGYVAGEDEACQGLQRQGDLKDGSGAFLVGLQNGIAELPIKDDGSWPRITMTSMRDVGRFFVESLELDKWEENMSMVGETLTMGELLAHAEAVSGKKIQVKLVKRADLEKQLAEISPDDFMGQMWADFKLAYIRDLEDEMVLKPVVNKLCSAVRPVTVREYLEKHWTDVPSMGNILLRR</sequence>
<keyword evidence="2" id="KW-0560">Oxidoreductase</keyword>
<dbReference type="InterPro" id="IPR008030">
    <property type="entry name" value="NmrA-like"/>
</dbReference>
<dbReference type="AlphaFoldDB" id="A0A9W8RSA1"/>
<dbReference type="GO" id="GO:0016491">
    <property type="term" value="F:oxidoreductase activity"/>
    <property type="evidence" value="ECO:0007669"/>
    <property type="project" value="UniProtKB-KW"/>
</dbReference>
<evidence type="ECO:0000313" key="4">
    <source>
        <dbReference type="EMBL" id="KAJ4251370.1"/>
    </source>
</evidence>
<protein>
    <recommendedName>
        <fullName evidence="3">NmrA-like domain-containing protein</fullName>
    </recommendedName>
</protein>
<dbReference type="InterPro" id="IPR036291">
    <property type="entry name" value="NAD(P)-bd_dom_sf"/>
</dbReference>
<evidence type="ECO:0000259" key="3">
    <source>
        <dbReference type="Pfam" id="PF05368"/>
    </source>
</evidence>
<dbReference type="PANTHER" id="PTHR47706">
    <property type="entry name" value="NMRA-LIKE FAMILY PROTEIN"/>
    <property type="match status" value="1"/>
</dbReference>
<comment type="caution">
    <text evidence="4">The sequence shown here is derived from an EMBL/GenBank/DDBJ whole genome shotgun (WGS) entry which is preliminary data.</text>
</comment>
<feature type="domain" description="NmrA-like" evidence="3">
    <location>
        <begin position="4"/>
        <end position="148"/>
    </location>
</feature>
<accession>A0A9W8RSA1</accession>
<evidence type="ECO:0000256" key="1">
    <source>
        <dbReference type="ARBA" id="ARBA00022857"/>
    </source>
</evidence>
<organism evidence="4 5">
    <name type="scientific">Fusarium torreyae</name>
    <dbReference type="NCBI Taxonomy" id="1237075"/>
    <lineage>
        <taxon>Eukaryota</taxon>
        <taxon>Fungi</taxon>
        <taxon>Dikarya</taxon>
        <taxon>Ascomycota</taxon>
        <taxon>Pezizomycotina</taxon>
        <taxon>Sordariomycetes</taxon>
        <taxon>Hypocreomycetidae</taxon>
        <taxon>Hypocreales</taxon>
        <taxon>Nectriaceae</taxon>
        <taxon>Fusarium</taxon>
    </lineage>
</organism>
<name>A0A9W8RSA1_9HYPO</name>
<evidence type="ECO:0000313" key="5">
    <source>
        <dbReference type="Proteomes" id="UP001152049"/>
    </source>
</evidence>
<keyword evidence="1" id="KW-0521">NADP</keyword>
<proteinExistence type="predicted"/>
<dbReference type="SUPFAM" id="SSF51735">
    <property type="entry name" value="NAD(P)-binding Rossmann-fold domains"/>
    <property type="match status" value="1"/>
</dbReference>
<reference evidence="4" key="1">
    <citation type="submission" date="2022-09" db="EMBL/GenBank/DDBJ databases">
        <title>Fusarium specimens isolated from Avocado Roots.</title>
        <authorList>
            <person name="Stajich J."/>
            <person name="Roper C."/>
            <person name="Heimlech-Rivalta G."/>
        </authorList>
    </citation>
    <scope>NUCLEOTIDE SEQUENCE</scope>
    <source>
        <strain evidence="4">CF00136</strain>
    </source>
</reference>
<dbReference type="PANTHER" id="PTHR47706:SF2">
    <property type="entry name" value="ISOFLAVONE REDUCTASE FAMILY PROTEIN (AFU_ORTHOLOGUE AFUA_2G05290)"/>
    <property type="match status" value="1"/>
</dbReference>
<dbReference type="EMBL" id="JAOQAZ010000028">
    <property type="protein sequence ID" value="KAJ4251370.1"/>
    <property type="molecule type" value="Genomic_DNA"/>
</dbReference>
<dbReference type="InterPro" id="IPR051609">
    <property type="entry name" value="NmrA/Isoflavone_reductase-like"/>
</dbReference>
<dbReference type="Gene3D" id="3.90.25.10">
    <property type="entry name" value="UDP-galactose 4-epimerase, domain 1"/>
    <property type="match status" value="1"/>
</dbReference>
<dbReference type="Proteomes" id="UP001152049">
    <property type="component" value="Unassembled WGS sequence"/>
</dbReference>